<keyword evidence="8" id="KW-1185">Reference proteome</keyword>
<feature type="compositionally biased region" description="Low complexity" evidence="4">
    <location>
        <begin position="927"/>
        <end position="955"/>
    </location>
</feature>
<reference evidence="7" key="1">
    <citation type="submission" date="2022-01" db="EMBL/GenBank/DDBJ databases">
        <authorList>
            <person name="Braso-Vives M."/>
        </authorList>
    </citation>
    <scope>NUCLEOTIDE SEQUENCE</scope>
</reference>
<feature type="short sequence motif" description="GXGXXG" evidence="3">
    <location>
        <begin position="55"/>
        <end position="60"/>
    </location>
</feature>
<dbReference type="InterPro" id="IPR052580">
    <property type="entry name" value="Lipid_Hydrolase"/>
</dbReference>
<dbReference type="SUPFAM" id="SSF47473">
    <property type="entry name" value="EF-hand"/>
    <property type="match status" value="1"/>
</dbReference>
<keyword evidence="3" id="KW-0378">Hydrolase</keyword>
<evidence type="ECO:0000259" key="5">
    <source>
        <dbReference type="PROSITE" id="PS50222"/>
    </source>
</evidence>
<dbReference type="Pfam" id="PF01734">
    <property type="entry name" value="Patatin"/>
    <property type="match status" value="1"/>
</dbReference>
<feature type="domain" description="EF-hand" evidence="5">
    <location>
        <begin position="396"/>
        <end position="427"/>
    </location>
</feature>
<dbReference type="PANTHER" id="PTHR46394:SF1">
    <property type="entry name" value="PNPLA DOMAIN-CONTAINING PROTEIN"/>
    <property type="match status" value="1"/>
</dbReference>
<feature type="active site" description="Proton acceptor" evidence="3">
    <location>
        <position position="230"/>
    </location>
</feature>
<dbReference type="SMART" id="SM00054">
    <property type="entry name" value="EFh"/>
    <property type="match status" value="1"/>
</dbReference>
<accession>A0A8K0EIY0</accession>
<dbReference type="Gene3D" id="3.40.1090.10">
    <property type="entry name" value="Cytosolic phospholipase A2 catalytic domain"/>
    <property type="match status" value="2"/>
</dbReference>
<dbReference type="PANTHER" id="PTHR46394">
    <property type="entry name" value="ANNEXIN"/>
    <property type="match status" value="1"/>
</dbReference>
<dbReference type="GO" id="GO:0016042">
    <property type="term" value="P:lipid catabolic process"/>
    <property type="evidence" value="ECO:0007669"/>
    <property type="project" value="UniProtKB-UniRule"/>
</dbReference>
<feature type="region of interest" description="Disordered" evidence="4">
    <location>
        <begin position="892"/>
        <end position="963"/>
    </location>
</feature>
<feature type="compositionally biased region" description="Gly residues" evidence="4">
    <location>
        <begin position="894"/>
        <end position="911"/>
    </location>
</feature>
<dbReference type="InterPro" id="IPR011992">
    <property type="entry name" value="EF-hand-dom_pair"/>
</dbReference>
<dbReference type="SUPFAM" id="SSF52151">
    <property type="entry name" value="FabD/lysophospholipase-like"/>
    <property type="match status" value="1"/>
</dbReference>
<keyword evidence="2 3" id="KW-0443">Lipid metabolism</keyword>
<feature type="short sequence motif" description="GXSXG" evidence="3">
    <location>
        <begin position="84"/>
        <end position="88"/>
    </location>
</feature>
<sequence>MDNIWSTGQQMMTMMMGKIWPEEKPRVLDLREIDDTEDEEFLKYDFPFENLVFEGGGARGVAYVGTLRVLETAGILPRIKRVAGVSAGAITATLVAMGLECDEVAEQASVEIGNILISGGFWEQLVKPINLFRRYGWERGDGLYKFLGDILEKYTGNPDITFKQLYERNLKCEELCIVVTNLDQLTEEYCHVKTTPDLPIRKAVRMSMSIPGLFEPVLDDCHGSNEFFVDGGVICNFPIHCFDGWWLSMKEEDSLFNKLDDLSNLSIIMHPSNRFHWEENDIDKTLGVMLYSDEDVEKFQRKFHDRLNQEERDFERPDTVTARKYSDKRELETVGAMENRKKMRGLIDRFLTSLKMQNTDQNITINREELHRAFTEASNNSLDEEEKKKLFGEGYKVDKLFDQMDADKNGQLSYQEIHGFFANKGYRWLTRCMEEETVGLGDYTLKYVKLLDVMGKRAYSKDQDVKRCVGVDSDYVNTTDFHLEDRDKIFLFKIHATKRLNTQFVCTVGEWTTCSHNCDFVNDRPYIRTPSSSVQSESGQLADATDRAFVNDRLYIISTYALDSVIRVSRRVGWASSPQTPGALRGAPVAGDPRAVATHWEQSATVETPYEGEGARPLPREGQWAAGAAVDFLSSPEAANMAHQVTQVTQWTTDPYPTKGTGEIIFPDLTQEIGIIEEKTKIGALNAVLEKLFEYMGSSSQGGGKITISGHDFQSIKMEMSGQSIGLMEAIANIDLGKLDIEKEVTQEVDLAMTSISRIEGELMAIRGKLEAILKIVKTITDVQGQFQVLLKALKESEFTFEATEGSGIRIEHEGGMKCIDIPELIVFIEEARRRQLEFQAEMREEWRKKMTQIFEKHQEEVMETSGVFISREIEQYSKLLTGFATKHACKPGQTGGQVSGGSWGQVGTSGSGSTTTYVANGGSGGSQWATASSTTSGGSGGSQWATSSSTTSGQVKQPGRKSGVVRMTFKADDIRSILVRYPFHMTFRLSNKALTERGGKLYLEEKKANITYVQN</sequence>
<evidence type="ECO:0000259" key="6">
    <source>
        <dbReference type="PROSITE" id="PS51635"/>
    </source>
</evidence>
<evidence type="ECO:0000313" key="7">
    <source>
        <dbReference type="EMBL" id="CAH1250526.1"/>
    </source>
</evidence>
<dbReference type="PROSITE" id="PS00018">
    <property type="entry name" value="EF_HAND_1"/>
    <property type="match status" value="1"/>
</dbReference>
<feature type="domain" description="PNPLA" evidence="6">
    <location>
        <begin position="51"/>
        <end position="243"/>
    </location>
</feature>
<keyword evidence="3" id="KW-0442">Lipid degradation</keyword>
<gene>
    <name evidence="7" type="primary">Hypp8863</name>
    <name evidence="7" type="ORF">BLAG_LOCUS11211</name>
</gene>
<evidence type="ECO:0000256" key="3">
    <source>
        <dbReference type="PROSITE-ProRule" id="PRU01161"/>
    </source>
</evidence>
<dbReference type="InterPro" id="IPR002048">
    <property type="entry name" value="EF_hand_dom"/>
</dbReference>
<feature type="active site" description="Nucleophile" evidence="3">
    <location>
        <position position="86"/>
    </location>
</feature>
<dbReference type="InterPro" id="IPR016035">
    <property type="entry name" value="Acyl_Trfase/lysoPLipase"/>
</dbReference>
<dbReference type="PROSITE" id="PS51635">
    <property type="entry name" value="PNPLA"/>
    <property type="match status" value="1"/>
</dbReference>
<dbReference type="InterPro" id="IPR002641">
    <property type="entry name" value="PNPLA_dom"/>
</dbReference>
<keyword evidence="1" id="KW-0106">Calcium</keyword>
<dbReference type="CDD" id="cd07207">
    <property type="entry name" value="Pat_ExoU_VipD_like"/>
    <property type="match status" value="1"/>
</dbReference>
<feature type="short sequence motif" description="DGA/G" evidence="3">
    <location>
        <begin position="230"/>
        <end position="232"/>
    </location>
</feature>
<organism evidence="7 8">
    <name type="scientific">Branchiostoma lanceolatum</name>
    <name type="common">Common lancelet</name>
    <name type="synonym">Amphioxus lanceolatum</name>
    <dbReference type="NCBI Taxonomy" id="7740"/>
    <lineage>
        <taxon>Eukaryota</taxon>
        <taxon>Metazoa</taxon>
        <taxon>Chordata</taxon>
        <taxon>Cephalochordata</taxon>
        <taxon>Leptocardii</taxon>
        <taxon>Amphioxiformes</taxon>
        <taxon>Branchiostomatidae</taxon>
        <taxon>Branchiostoma</taxon>
    </lineage>
</organism>
<dbReference type="InterPro" id="IPR018247">
    <property type="entry name" value="EF_Hand_1_Ca_BS"/>
</dbReference>
<dbReference type="PROSITE" id="PS50222">
    <property type="entry name" value="EF_HAND_2"/>
    <property type="match status" value="1"/>
</dbReference>
<dbReference type="EMBL" id="OV696703">
    <property type="protein sequence ID" value="CAH1250526.1"/>
    <property type="molecule type" value="Genomic_DNA"/>
</dbReference>
<dbReference type="OrthoDB" id="412240at2759"/>
<evidence type="ECO:0000256" key="2">
    <source>
        <dbReference type="ARBA" id="ARBA00023098"/>
    </source>
</evidence>
<name>A0A8K0EIY0_BRALA</name>
<evidence type="ECO:0000313" key="8">
    <source>
        <dbReference type="Proteomes" id="UP000838412"/>
    </source>
</evidence>
<evidence type="ECO:0000256" key="4">
    <source>
        <dbReference type="SAM" id="MobiDB-lite"/>
    </source>
</evidence>
<dbReference type="AlphaFoldDB" id="A0A8K0EIY0"/>
<dbReference type="GO" id="GO:0016787">
    <property type="term" value="F:hydrolase activity"/>
    <property type="evidence" value="ECO:0007669"/>
    <property type="project" value="UniProtKB-UniRule"/>
</dbReference>
<dbReference type="GO" id="GO:0005509">
    <property type="term" value="F:calcium ion binding"/>
    <property type="evidence" value="ECO:0007669"/>
    <property type="project" value="InterPro"/>
</dbReference>
<dbReference type="Proteomes" id="UP000838412">
    <property type="component" value="Chromosome 18"/>
</dbReference>
<proteinExistence type="predicted"/>
<protein>
    <submittedName>
        <fullName evidence="7">Hypp8863 protein</fullName>
    </submittedName>
</protein>
<evidence type="ECO:0000256" key="1">
    <source>
        <dbReference type="ARBA" id="ARBA00022837"/>
    </source>
</evidence>
<dbReference type="Gene3D" id="1.10.238.10">
    <property type="entry name" value="EF-hand"/>
    <property type="match status" value="1"/>
</dbReference>